<evidence type="ECO:0000256" key="2">
    <source>
        <dbReference type="ARBA" id="ARBA00022475"/>
    </source>
</evidence>
<dbReference type="AlphaFoldDB" id="A0A4P7CT38"/>
<dbReference type="Proteomes" id="UP000295727">
    <property type="component" value="Chromosome 2"/>
</dbReference>
<dbReference type="CDD" id="cd06581">
    <property type="entry name" value="TM_PBP1_LivM_like"/>
    <property type="match status" value="1"/>
</dbReference>
<dbReference type="KEGG" id="ppai:E1956_18185"/>
<feature type="transmembrane region" description="Helical" evidence="6">
    <location>
        <begin position="121"/>
        <end position="143"/>
    </location>
</feature>
<evidence type="ECO:0000313" key="7">
    <source>
        <dbReference type="EMBL" id="QBQ99148.1"/>
    </source>
</evidence>
<name>A0A4P7CT38_9BURK</name>
<dbReference type="EMBL" id="CP038149">
    <property type="protein sequence ID" value="QBQ99148.1"/>
    <property type="molecule type" value="Genomic_DNA"/>
</dbReference>
<feature type="transmembrane region" description="Helical" evidence="6">
    <location>
        <begin position="192"/>
        <end position="216"/>
    </location>
</feature>
<proteinExistence type="predicted"/>
<dbReference type="GO" id="GO:0005886">
    <property type="term" value="C:plasma membrane"/>
    <property type="evidence" value="ECO:0007669"/>
    <property type="project" value="UniProtKB-SubCell"/>
</dbReference>
<keyword evidence="3 6" id="KW-0812">Transmembrane</keyword>
<organism evidence="7 8">
    <name type="scientific">Paraburkholderia pallida</name>
    <dbReference type="NCBI Taxonomy" id="2547399"/>
    <lineage>
        <taxon>Bacteria</taxon>
        <taxon>Pseudomonadati</taxon>
        <taxon>Pseudomonadota</taxon>
        <taxon>Betaproteobacteria</taxon>
        <taxon>Burkholderiales</taxon>
        <taxon>Burkholderiaceae</taxon>
        <taxon>Paraburkholderia</taxon>
    </lineage>
</organism>
<gene>
    <name evidence="7" type="ORF">E1956_18185</name>
</gene>
<comment type="subcellular location">
    <subcellularLocation>
        <location evidence="1">Cell membrane</location>
        <topology evidence="1">Multi-pass membrane protein</topology>
    </subcellularLocation>
</comment>
<keyword evidence="5 6" id="KW-0472">Membrane</keyword>
<feature type="transmembrane region" description="Helical" evidence="6">
    <location>
        <begin position="285"/>
        <end position="308"/>
    </location>
</feature>
<protein>
    <submittedName>
        <fullName evidence="7">Branched-chain amino acid ABC transporter permease</fullName>
    </submittedName>
</protein>
<dbReference type="PANTHER" id="PTHR30482:SF17">
    <property type="entry name" value="ABC TRANSPORTER ATP-BINDING PROTEIN"/>
    <property type="match status" value="1"/>
</dbReference>
<feature type="transmembrane region" description="Helical" evidence="6">
    <location>
        <begin position="43"/>
        <end position="60"/>
    </location>
</feature>
<evidence type="ECO:0000256" key="6">
    <source>
        <dbReference type="SAM" id="Phobius"/>
    </source>
</evidence>
<evidence type="ECO:0000256" key="3">
    <source>
        <dbReference type="ARBA" id="ARBA00022692"/>
    </source>
</evidence>
<keyword evidence="8" id="KW-1185">Reference proteome</keyword>
<dbReference type="PANTHER" id="PTHR30482">
    <property type="entry name" value="HIGH-AFFINITY BRANCHED-CHAIN AMINO ACID TRANSPORT SYSTEM PERMEASE"/>
    <property type="match status" value="1"/>
</dbReference>
<dbReference type="OrthoDB" id="3460090at2"/>
<evidence type="ECO:0000313" key="8">
    <source>
        <dbReference type="Proteomes" id="UP000295727"/>
    </source>
</evidence>
<dbReference type="InterPro" id="IPR043428">
    <property type="entry name" value="LivM-like"/>
</dbReference>
<feature type="transmembrane region" description="Helical" evidence="6">
    <location>
        <begin position="416"/>
        <end position="435"/>
    </location>
</feature>
<evidence type="ECO:0000256" key="4">
    <source>
        <dbReference type="ARBA" id="ARBA00022989"/>
    </source>
</evidence>
<dbReference type="Pfam" id="PF02653">
    <property type="entry name" value="BPD_transp_2"/>
    <property type="match status" value="1"/>
</dbReference>
<feature type="transmembrane region" description="Helical" evidence="6">
    <location>
        <begin position="237"/>
        <end position="265"/>
    </location>
</feature>
<evidence type="ECO:0000256" key="5">
    <source>
        <dbReference type="ARBA" id="ARBA00023136"/>
    </source>
</evidence>
<reference evidence="7 8" key="1">
    <citation type="submission" date="2019-03" db="EMBL/GenBank/DDBJ databases">
        <title>Paraburkholderia sp. 7MH5, isolated from subtropical forest soil.</title>
        <authorList>
            <person name="Gao Z.-H."/>
            <person name="Qiu L.-H."/>
        </authorList>
    </citation>
    <scope>NUCLEOTIDE SEQUENCE [LARGE SCALE GENOMIC DNA]</scope>
    <source>
        <strain evidence="7 8">7MH5</strain>
    </source>
</reference>
<keyword evidence="2" id="KW-1003">Cell membrane</keyword>
<sequence>MSTMKRQRNSLLYPLPEPSPASTVVNAGHADYLPAERRLSVQAAGWITALAVLAALPLLFSSPFDVSLLTQICIAVTFAVAYNMLLGGTGLLSFGHALYFGLGAYATAHALNHFGSSIPLVLTPLVGWAVSVIAGAFFALFTVRSGTLTYAMITLAIGQLAFSVATVMTGWSGGDEGISLDPTRSNGWGIDFGSPVAIYLLIAGWTWLSTLLMFALTRAPLGQMMLATRDNPERVEFIGFSPALIRGMASALSAGFAGVAGALYALGFQVVTMDSLALSQSTAGLLHAFIGGYASFFGPVVGAALITVASMSLASLTHAWPLYVGACFVLVVMFMRKGLIYAPDSVAQYARSYYAKHGARKLAAHVLLLCSSGVLIAAGFVATIEMIGALSENMGMPVTLFKAFGLQIVADPHRSTHWIVAVFIFLCGCSGMLAFRDRSSLRP</sequence>
<keyword evidence="4 6" id="KW-1133">Transmembrane helix</keyword>
<dbReference type="GO" id="GO:0015658">
    <property type="term" value="F:branched-chain amino acid transmembrane transporter activity"/>
    <property type="evidence" value="ECO:0007669"/>
    <property type="project" value="InterPro"/>
</dbReference>
<feature type="transmembrane region" description="Helical" evidence="6">
    <location>
        <begin position="150"/>
        <end position="172"/>
    </location>
</feature>
<accession>A0A4P7CT38</accession>
<feature type="transmembrane region" description="Helical" evidence="6">
    <location>
        <begin position="320"/>
        <end position="342"/>
    </location>
</feature>
<evidence type="ECO:0000256" key="1">
    <source>
        <dbReference type="ARBA" id="ARBA00004651"/>
    </source>
</evidence>
<feature type="transmembrane region" description="Helical" evidence="6">
    <location>
        <begin position="362"/>
        <end position="382"/>
    </location>
</feature>
<dbReference type="InterPro" id="IPR001851">
    <property type="entry name" value="ABC_transp_permease"/>
</dbReference>